<comment type="caution">
    <text evidence="1">The sequence shown here is derived from an EMBL/GenBank/DDBJ whole genome shotgun (WGS) entry which is preliminary data.</text>
</comment>
<accession>A0A448WPT1</accession>
<dbReference type="Proteomes" id="UP000784294">
    <property type="component" value="Unassembled WGS sequence"/>
</dbReference>
<protein>
    <submittedName>
        <fullName evidence="1">Uncharacterized protein</fullName>
    </submittedName>
</protein>
<organism evidence="1 2">
    <name type="scientific">Protopolystoma xenopodis</name>
    <dbReference type="NCBI Taxonomy" id="117903"/>
    <lineage>
        <taxon>Eukaryota</taxon>
        <taxon>Metazoa</taxon>
        <taxon>Spiralia</taxon>
        <taxon>Lophotrochozoa</taxon>
        <taxon>Platyhelminthes</taxon>
        <taxon>Monogenea</taxon>
        <taxon>Polyopisthocotylea</taxon>
        <taxon>Polystomatidea</taxon>
        <taxon>Polystomatidae</taxon>
        <taxon>Protopolystoma</taxon>
    </lineage>
</organism>
<dbReference type="EMBL" id="CAAALY010031152">
    <property type="protein sequence ID" value="VEL17113.1"/>
    <property type="molecule type" value="Genomic_DNA"/>
</dbReference>
<reference evidence="1" key="1">
    <citation type="submission" date="2018-11" db="EMBL/GenBank/DDBJ databases">
        <authorList>
            <consortium name="Pathogen Informatics"/>
        </authorList>
    </citation>
    <scope>NUCLEOTIDE SEQUENCE</scope>
</reference>
<keyword evidence="2" id="KW-1185">Reference proteome</keyword>
<evidence type="ECO:0000313" key="1">
    <source>
        <dbReference type="EMBL" id="VEL17113.1"/>
    </source>
</evidence>
<gene>
    <name evidence="1" type="ORF">PXEA_LOCUS10553</name>
</gene>
<name>A0A448WPT1_9PLAT</name>
<evidence type="ECO:0000313" key="2">
    <source>
        <dbReference type="Proteomes" id="UP000784294"/>
    </source>
</evidence>
<sequence length="94" mass="10669">MVAKPSYVLLTHPDCIEASATCDSPSERILDCNFAPGINEEVVAAVPSIDLHRVPLELLQFVSRPTILHGKTFRYILSIKFTFRQMNDAFYRSR</sequence>
<proteinExistence type="predicted"/>
<dbReference type="AlphaFoldDB" id="A0A448WPT1"/>